<comment type="caution">
    <text evidence="9">The sequence shown here is derived from an EMBL/GenBank/DDBJ whole genome shotgun (WGS) entry which is preliminary data.</text>
</comment>
<keyword evidence="4 9" id="KW-0067">ATP-binding</keyword>
<evidence type="ECO:0000313" key="9">
    <source>
        <dbReference type="EMBL" id="MFC5003741.1"/>
    </source>
</evidence>
<name>A0ABV9W7M9_9ACTN</name>
<feature type="domain" description="ABC transporter" evidence="8">
    <location>
        <begin position="348"/>
        <end position="595"/>
    </location>
</feature>
<evidence type="ECO:0000256" key="6">
    <source>
        <dbReference type="ARBA" id="ARBA00023136"/>
    </source>
</evidence>
<evidence type="ECO:0000256" key="1">
    <source>
        <dbReference type="ARBA" id="ARBA00004651"/>
    </source>
</evidence>
<sequence>MSGAIRRSLAASGSAVRLVLRASFKASPGLAGAVIVVALVEAALPVGLAWTVRTLVDGLTAHDTGRIRLAAIAMGVVGLCWVGAQWVSMTSQTVLEERTDHWLEQRLSGLVHEMPDLSVVESPDFQDRVFTLAGRPRHLVGSITTIIETVALAVRFGAAAVLLAFVAPVLTPLPLLVLLPVLASMRAEREISSMLDDISAPMRAARMLFLAGTEPGPAGELRQYGMTGAVADRQDELLRTADRRQRLARLRTGRIMTIGWTLFAAGVLLLLWLSRDDPGVRSGGVVFLLAVLAMQLVAQAEQAATTFSKLSRLSTILERFTWLERLVEQSGDRHSGSATAPAGLRHSIELRGVTFRYTPDGPPVLDDVSLVLPAGTVVALAGHNGAGKSTLVKLLMGLYRPTAGQILLDGVDLVTLDHHSVRERLAAGFQDFCRFELPAGDTVGAGDLPRLGDREAAAGALTRAGSADVIGRLADGLETPLGRSMPGGALPSEGQWQKLALGRAMMREAPLLRVLDEPTASLDAESEAALFAGCLEVGRADAAVNGCVTLLVSHRFSTVRTADLIVTLRDGKVAEVGTHEDLMATGGWYATVCTMQAADYA</sequence>
<feature type="transmembrane region" description="Helical" evidence="7">
    <location>
        <begin position="67"/>
        <end position="87"/>
    </location>
</feature>
<accession>A0ABV9W7M9</accession>
<dbReference type="InterPro" id="IPR027417">
    <property type="entry name" value="P-loop_NTPase"/>
</dbReference>
<organism evidence="9 10">
    <name type="scientific">Dactylosporangium cerinum</name>
    <dbReference type="NCBI Taxonomy" id="1434730"/>
    <lineage>
        <taxon>Bacteria</taxon>
        <taxon>Bacillati</taxon>
        <taxon>Actinomycetota</taxon>
        <taxon>Actinomycetes</taxon>
        <taxon>Micromonosporales</taxon>
        <taxon>Micromonosporaceae</taxon>
        <taxon>Dactylosporangium</taxon>
    </lineage>
</organism>
<protein>
    <submittedName>
        <fullName evidence="9">ATP-binding cassette domain-containing protein</fullName>
    </submittedName>
</protein>
<dbReference type="Pfam" id="PF00005">
    <property type="entry name" value="ABC_tran"/>
    <property type="match status" value="1"/>
</dbReference>
<keyword evidence="2 7" id="KW-0812">Transmembrane</keyword>
<feature type="transmembrane region" description="Helical" evidence="7">
    <location>
        <begin position="158"/>
        <end position="183"/>
    </location>
</feature>
<dbReference type="InterPro" id="IPR003439">
    <property type="entry name" value="ABC_transporter-like_ATP-bd"/>
</dbReference>
<reference evidence="10" key="1">
    <citation type="journal article" date="2019" name="Int. J. Syst. Evol. Microbiol.">
        <title>The Global Catalogue of Microorganisms (GCM) 10K type strain sequencing project: providing services to taxonomists for standard genome sequencing and annotation.</title>
        <authorList>
            <consortium name="The Broad Institute Genomics Platform"/>
            <consortium name="The Broad Institute Genome Sequencing Center for Infectious Disease"/>
            <person name="Wu L."/>
            <person name="Ma J."/>
        </authorList>
    </citation>
    <scope>NUCLEOTIDE SEQUENCE [LARGE SCALE GENOMIC DNA]</scope>
    <source>
        <strain evidence="10">CGMCC 4.7152</strain>
    </source>
</reference>
<keyword evidence="10" id="KW-1185">Reference proteome</keyword>
<dbReference type="Gene3D" id="1.20.1560.10">
    <property type="entry name" value="ABC transporter type 1, transmembrane domain"/>
    <property type="match status" value="1"/>
</dbReference>
<keyword evidence="3" id="KW-0547">Nucleotide-binding</keyword>
<evidence type="ECO:0000256" key="5">
    <source>
        <dbReference type="ARBA" id="ARBA00022989"/>
    </source>
</evidence>
<keyword evidence="5 7" id="KW-1133">Transmembrane helix</keyword>
<dbReference type="SUPFAM" id="SSF90123">
    <property type="entry name" value="ABC transporter transmembrane region"/>
    <property type="match status" value="1"/>
</dbReference>
<dbReference type="RefSeq" id="WP_380122980.1">
    <property type="nucleotide sequence ID" value="NZ_JBHSIU010000054.1"/>
</dbReference>
<evidence type="ECO:0000313" key="10">
    <source>
        <dbReference type="Proteomes" id="UP001595912"/>
    </source>
</evidence>
<gene>
    <name evidence="9" type="ORF">ACFPIJ_38700</name>
</gene>
<evidence type="ECO:0000256" key="2">
    <source>
        <dbReference type="ARBA" id="ARBA00022692"/>
    </source>
</evidence>
<dbReference type="SMART" id="SM00382">
    <property type="entry name" value="AAA"/>
    <property type="match status" value="1"/>
</dbReference>
<dbReference type="PROSITE" id="PS50893">
    <property type="entry name" value="ABC_TRANSPORTER_2"/>
    <property type="match status" value="1"/>
</dbReference>
<dbReference type="EMBL" id="JBHSIU010000054">
    <property type="protein sequence ID" value="MFC5003741.1"/>
    <property type="molecule type" value="Genomic_DNA"/>
</dbReference>
<dbReference type="GO" id="GO:0005524">
    <property type="term" value="F:ATP binding"/>
    <property type="evidence" value="ECO:0007669"/>
    <property type="project" value="UniProtKB-KW"/>
</dbReference>
<keyword evidence="6 7" id="KW-0472">Membrane</keyword>
<dbReference type="InterPro" id="IPR039421">
    <property type="entry name" value="Type_1_exporter"/>
</dbReference>
<evidence type="ECO:0000259" key="8">
    <source>
        <dbReference type="PROSITE" id="PS50893"/>
    </source>
</evidence>
<evidence type="ECO:0000256" key="4">
    <source>
        <dbReference type="ARBA" id="ARBA00022840"/>
    </source>
</evidence>
<evidence type="ECO:0000256" key="7">
    <source>
        <dbReference type="SAM" id="Phobius"/>
    </source>
</evidence>
<feature type="transmembrane region" description="Helical" evidence="7">
    <location>
        <begin position="253"/>
        <end position="273"/>
    </location>
</feature>
<evidence type="ECO:0000256" key="3">
    <source>
        <dbReference type="ARBA" id="ARBA00022741"/>
    </source>
</evidence>
<comment type="subcellular location">
    <subcellularLocation>
        <location evidence="1">Cell membrane</location>
        <topology evidence="1">Multi-pass membrane protein</topology>
    </subcellularLocation>
</comment>
<proteinExistence type="predicted"/>
<feature type="transmembrane region" description="Helical" evidence="7">
    <location>
        <begin position="31"/>
        <end position="55"/>
    </location>
</feature>
<dbReference type="PANTHER" id="PTHR43394:SF1">
    <property type="entry name" value="ATP-BINDING CASSETTE SUB-FAMILY B MEMBER 10, MITOCHONDRIAL"/>
    <property type="match status" value="1"/>
</dbReference>
<dbReference type="InterPro" id="IPR036640">
    <property type="entry name" value="ABC1_TM_sf"/>
</dbReference>
<dbReference type="Gene3D" id="3.40.50.300">
    <property type="entry name" value="P-loop containing nucleotide triphosphate hydrolases"/>
    <property type="match status" value="1"/>
</dbReference>
<dbReference type="SUPFAM" id="SSF52540">
    <property type="entry name" value="P-loop containing nucleoside triphosphate hydrolases"/>
    <property type="match status" value="1"/>
</dbReference>
<dbReference type="Proteomes" id="UP001595912">
    <property type="component" value="Unassembled WGS sequence"/>
</dbReference>
<dbReference type="InterPro" id="IPR003593">
    <property type="entry name" value="AAA+_ATPase"/>
</dbReference>
<dbReference type="PANTHER" id="PTHR43394">
    <property type="entry name" value="ATP-DEPENDENT PERMEASE MDL1, MITOCHONDRIAL"/>
    <property type="match status" value="1"/>
</dbReference>